<evidence type="ECO:0000256" key="2">
    <source>
        <dbReference type="ARBA" id="ARBA00022475"/>
    </source>
</evidence>
<dbReference type="InterPro" id="IPR010656">
    <property type="entry name" value="DctM"/>
</dbReference>
<keyword evidence="3 7" id="KW-0997">Cell inner membrane</keyword>
<feature type="transmembrane region" description="Helical" evidence="8">
    <location>
        <begin position="61"/>
        <end position="94"/>
    </location>
</feature>
<evidence type="ECO:0000256" key="6">
    <source>
        <dbReference type="ARBA" id="ARBA00023136"/>
    </source>
</evidence>
<dbReference type="EMBL" id="AP019416">
    <property type="protein sequence ID" value="BBI54321.1"/>
    <property type="molecule type" value="Genomic_DNA"/>
</dbReference>
<accession>A0ABN5X5E8</accession>
<evidence type="ECO:0000256" key="1">
    <source>
        <dbReference type="ARBA" id="ARBA00004429"/>
    </source>
</evidence>
<reference evidence="11" key="1">
    <citation type="journal article" date="2019" name="Microbiol. Resour. Announc.">
        <title>Complete Genome Sequence of Halomonas olivaria, a Moderately Halophilic Bacterium Isolated from Olive Processing Effluents, Obtained by Nanopore Sequencing.</title>
        <authorList>
            <person name="Nagata S."/>
            <person name="Ii K.M."/>
            <person name="Tsukimi T."/>
            <person name="Miura M.C."/>
            <person name="Galipon J."/>
            <person name="Arakawa K."/>
        </authorList>
    </citation>
    <scope>NUCLEOTIDE SEQUENCE [LARGE SCALE GENOMIC DNA]</scope>
    <source>
        <strain evidence="11">TYRC17</strain>
    </source>
</reference>
<feature type="transmembrane region" description="Helical" evidence="8">
    <location>
        <begin position="151"/>
        <end position="172"/>
    </location>
</feature>
<dbReference type="InterPro" id="IPR004681">
    <property type="entry name" value="TRAP_DctM"/>
</dbReference>
<feature type="transmembrane region" description="Helical" evidence="8">
    <location>
        <begin position="106"/>
        <end position="130"/>
    </location>
</feature>
<evidence type="ECO:0000313" key="10">
    <source>
        <dbReference type="EMBL" id="BBI54321.1"/>
    </source>
</evidence>
<keyword evidence="11" id="KW-1185">Reference proteome</keyword>
<evidence type="ECO:0000256" key="8">
    <source>
        <dbReference type="SAM" id="Phobius"/>
    </source>
</evidence>
<protein>
    <recommendedName>
        <fullName evidence="9">TRAP C4-dicarboxylate transport system permease DctM subunit domain-containing protein</fullName>
    </recommendedName>
</protein>
<dbReference type="Pfam" id="PF06808">
    <property type="entry name" value="DctM"/>
    <property type="match status" value="1"/>
</dbReference>
<gene>
    <name evidence="10" type="ORF">HORIV_67420</name>
</gene>
<evidence type="ECO:0000259" key="9">
    <source>
        <dbReference type="Pfam" id="PF06808"/>
    </source>
</evidence>
<comment type="function">
    <text evidence="7">Part of the tripartite ATP-independent periplasmic (TRAP) transport system.</text>
</comment>
<sequence>MIATLIFRSLSWRKFLEILATTARVSGAILLIIGCAKIFGDYLNMVRVPQLLTEALTATGLPAWAILVAVMLLLILLGMIVDAVSLIVVTTPVLLPLVTALGYDPLWFGIVMVLNLEIAVVTPPVGLNLYALRGVCPELSVEEIIKSALPFVAVQFLVLMLFVFFPGLSLWLPGLM</sequence>
<dbReference type="PANTHER" id="PTHR33362">
    <property type="entry name" value="SIALIC ACID TRAP TRANSPORTER PERMEASE PROTEIN SIAT-RELATED"/>
    <property type="match status" value="1"/>
</dbReference>
<keyword evidence="6 8" id="KW-0472">Membrane</keyword>
<feature type="domain" description="TRAP C4-dicarboxylate transport system permease DctM subunit" evidence="9">
    <location>
        <begin position="2"/>
        <end position="168"/>
    </location>
</feature>
<keyword evidence="2" id="KW-1003">Cell membrane</keyword>
<comment type="subcellular location">
    <subcellularLocation>
        <location evidence="1 7">Cell inner membrane</location>
        <topology evidence="1 7">Multi-pass membrane protein</topology>
    </subcellularLocation>
</comment>
<evidence type="ECO:0000313" key="11">
    <source>
        <dbReference type="Proteomes" id="UP000289555"/>
    </source>
</evidence>
<feature type="transmembrane region" description="Helical" evidence="8">
    <location>
        <begin position="18"/>
        <end position="40"/>
    </location>
</feature>
<organism evidence="10 11">
    <name type="scientific">Vreelandella olivaria</name>
    <dbReference type="NCBI Taxonomy" id="390919"/>
    <lineage>
        <taxon>Bacteria</taxon>
        <taxon>Pseudomonadati</taxon>
        <taxon>Pseudomonadota</taxon>
        <taxon>Gammaproteobacteria</taxon>
        <taxon>Oceanospirillales</taxon>
        <taxon>Halomonadaceae</taxon>
        <taxon>Vreelandella</taxon>
    </lineage>
</organism>
<evidence type="ECO:0000256" key="5">
    <source>
        <dbReference type="ARBA" id="ARBA00022989"/>
    </source>
</evidence>
<evidence type="ECO:0000256" key="7">
    <source>
        <dbReference type="RuleBase" id="RU369079"/>
    </source>
</evidence>
<dbReference type="Proteomes" id="UP000289555">
    <property type="component" value="Chromosome"/>
</dbReference>
<evidence type="ECO:0000256" key="3">
    <source>
        <dbReference type="ARBA" id="ARBA00022519"/>
    </source>
</evidence>
<keyword evidence="4 8" id="KW-0812">Transmembrane</keyword>
<keyword evidence="5 8" id="KW-1133">Transmembrane helix</keyword>
<evidence type="ECO:0000256" key="4">
    <source>
        <dbReference type="ARBA" id="ARBA00022692"/>
    </source>
</evidence>
<keyword evidence="7" id="KW-0813">Transport</keyword>
<proteinExistence type="predicted"/>
<name>A0ABN5X5E8_9GAMM</name>